<evidence type="ECO:0000313" key="2">
    <source>
        <dbReference type="EMBL" id="GAA4799707.1"/>
    </source>
</evidence>
<accession>A0ABP9BWM4</accession>
<organism evidence="2 3">
    <name type="scientific">Streptomyces ziwulingensis</name>
    <dbReference type="NCBI Taxonomy" id="1045501"/>
    <lineage>
        <taxon>Bacteria</taxon>
        <taxon>Bacillati</taxon>
        <taxon>Actinomycetota</taxon>
        <taxon>Actinomycetes</taxon>
        <taxon>Kitasatosporales</taxon>
        <taxon>Streptomycetaceae</taxon>
        <taxon>Streptomyces</taxon>
    </lineage>
</organism>
<evidence type="ECO:0000256" key="1">
    <source>
        <dbReference type="SAM" id="MobiDB-lite"/>
    </source>
</evidence>
<name>A0ABP9BWM4_9ACTN</name>
<evidence type="ECO:0008006" key="4">
    <source>
        <dbReference type="Google" id="ProtNLM"/>
    </source>
</evidence>
<sequence>MKPRFGTAETRHTPPPPKRTVTLPPSEGTVYAPYPPSSHPASCPAGSRCRGAREAAGAGVGAGLVRGGADEVAGPVRAEVRDGAGEGFLLVADGLGEGSALRLGAGFDAADGPPGADCATGAVGRVDPTTKWMVRMTAVTLAAVQVSQMIR</sequence>
<comment type="caution">
    <text evidence="2">The sequence shown here is derived from an EMBL/GenBank/DDBJ whole genome shotgun (WGS) entry which is preliminary data.</text>
</comment>
<evidence type="ECO:0000313" key="3">
    <source>
        <dbReference type="Proteomes" id="UP001501265"/>
    </source>
</evidence>
<keyword evidence="3" id="KW-1185">Reference proteome</keyword>
<dbReference type="Proteomes" id="UP001501265">
    <property type="component" value="Unassembled WGS sequence"/>
</dbReference>
<proteinExistence type="predicted"/>
<reference evidence="3" key="1">
    <citation type="journal article" date="2019" name="Int. J. Syst. Evol. Microbiol.">
        <title>The Global Catalogue of Microorganisms (GCM) 10K type strain sequencing project: providing services to taxonomists for standard genome sequencing and annotation.</title>
        <authorList>
            <consortium name="The Broad Institute Genomics Platform"/>
            <consortium name="The Broad Institute Genome Sequencing Center for Infectious Disease"/>
            <person name="Wu L."/>
            <person name="Ma J."/>
        </authorList>
    </citation>
    <scope>NUCLEOTIDE SEQUENCE [LARGE SCALE GENOMIC DNA]</scope>
    <source>
        <strain evidence="3">JCM 18081</strain>
    </source>
</reference>
<dbReference type="EMBL" id="BAABIG010000025">
    <property type="protein sequence ID" value="GAA4799707.1"/>
    <property type="molecule type" value="Genomic_DNA"/>
</dbReference>
<feature type="region of interest" description="Disordered" evidence="1">
    <location>
        <begin position="1"/>
        <end position="42"/>
    </location>
</feature>
<protein>
    <recommendedName>
        <fullName evidence="4">PPM-type phosphatase domain-containing protein</fullName>
    </recommendedName>
</protein>
<gene>
    <name evidence="2" type="ORF">GCM10023220_29890</name>
</gene>